<dbReference type="EC" id="2.7.7.60" evidence="7"/>
<dbReference type="Proteomes" id="UP000011866">
    <property type="component" value="Chromosome"/>
</dbReference>
<evidence type="ECO:0000256" key="3">
    <source>
        <dbReference type="ARBA" id="ARBA00009789"/>
    </source>
</evidence>
<dbReference type="InterPro" id="IPR029044">
    <property type="entry name" value="Nucleotide-diphossugar_trans"/>
</dbReference>
<comment type="similarity">
    <text evidence="3 7">Belongs to the IspD/TarI cytidylyltransferase family. IspD subfamily.</text>
</comment>
<dbReference type="eggNOG" id="COG1211">
    <property type="taxonomic scope" value="Bacteria"/>
</dbReference>
<dbReference type="GO" id="GO:0050518">
    <property type="term" value="F:2-C-methyl-D-erythritol 4-phosphate cytidylyltransferase activity"/>
    <property type="evidence" value="ECO:0007669"/>
    <property type="project" value="UniProtKB-UniRule"/>
</dbReference>
<dbReference type="KEGG" id="tol:TOL_3064"/>
<evidence type="ECO:0000256" key="5">
    <source>
        <dbReference type="ARBA" id="ARBA00022695"/>
    </source>
</evidence>
<dbReference type="InterPro" id="IPR018294">
    <property type="entry name" value="ISPD_synthase_CS"/>
</dbReference>
<feature type="site" description="Transition state stabilizer" evidence="7">
    <location>
        <position position="34"/>
    </location>
</feature>
<evidence type="ECO:0000256" key="7">
    <source>
        <dbReference type="HAMAP-Rule" id="MF_00108"/>
    </source>
</evidence>
<sequence length="251" mass="28331">MVRPLYSSLIPNNGSYPLMSRYWPILPAAGVGRRMMADRPKQYLLLQQRFLLDHTLECMLSYPDFEQVVMVLSEDDPYWPQSDFANDPRILRANGGAERCHSVLNGLAALDGLATDDDWVVVHDVARPCLRHSDLDKLFSVLVAPGAILATPTRDTMKRGVIVDSSGKVRIDHTVDRVQLWHALTPQVFRYAELRDALTTCLAQGYEVTDEASAMEYCQQFPLLVEGRADNIKVTRPEDLALAELFLTQDR</sequence>
<dbReference type="InterPro" id="IPR001228">
    <property type="entry name" value="IspD"/>
</dbReference>
<dbReference type="GO" id="GO:0019288">
    <property type="term" value="P:isopentenyl diphosphate biosynthetic process, methylerythritol 4-phosphate pathway"/>
    <property type="evidence" value="ECO:0007669"/>
    <property type="project" value="UniProtKB-UniRule"/>
</dbReference>
<reference evidence="8 9" key="1">
    <citation type="journal article" date="2013" name="Genome Announc.">
        <title>Genome Sequence of Thalassolituus oleivorans MIL-1 (DSM 14913T).</title>
        <authorList>
            <person name="Golyshin P.N."/>
            <person name="Werner J."/>
            <person name="Chernikova T.N."/>
            <person name="Tran H."/>
            <person name="Ferrer M."/>
            <person name="Yakimov M.M."/>
            <person name="Teeling H."/>
            <person name="Golyshina O.V."/>
        </authorList>
    </citation>
    <scope>NUCLEOTIDE SEQUENCE [LARGE SCALE GENOMIC DNA]</scope>
    <source>
        <strain evidence="8 9">MIL-1</strain>
    </source>
</reference>
<dbReference type="PROSITE" id="PS01295">
    <property type="entry name" value="ISPD"/>
    <property type="match status" value="1"/>
</dbReference>
<protein>
    <recommendedName>
        <fullName evidence="7">2-C-methyl-D-erythritol 4-phosphate cytidylyltransferase</fullName>
        <ecNumber evidence="7">2.7.7.60</ecNumber>
    </recommendedName>
    <alternativeName>
        <fullName evidence="7">4-diphosphocytidyl-2C-methyl-D-erythritol synthase</fullName>
    </alternativeName>
    <alternativeName>
        <fullName evidence="7">MEP cytidylyltransferase</fullName>
        <shortName evidence="7">MCT</shortName>
    </alternativeName>
</protein>
<comment type="pathway">
    <text evidence="2 7">Isoprenoid biosynthesis; isopentenyl diphosphate biosynthesis via DXP pathway; isopentenyl diphosphate from 1-deoxy-D-xylulose 5-phosphate: step 2/6.</text>
</comment>
<dbReference type="UniPathway" id="UPA00056">
    <property type="reaction ID" value="UER00093"/>
</dbReference>
<keyword evidence="5 7" id="KW-0548">Nucleotidyltransferase</keyword>
<dbReference type="FunFam" id="3.90.550.10:FF:000003">
    <property type="entry name" value="2-C-methyl-D-erythritol 4-phosphate cytidylyltransferase"/>
    <property type="match status" value="1"/>
</dbReference>
<dbReference type="EMBL" id="HF680312">
    <property type="protein sequence ID" value="CCU73460.1"/>
    <property type="molecule type" value="Genomic_DNA"/>
</dbReference>
<organism evidence="8 9">
    <name type="scientific">Thalassolituus oleivorans MIL-1</name>
    <dbReference type="NCBI Taxonomy" id="1298593"/>
    <lineage>
        <taxon>Bacteria</taxon>
        <taxon>Pseudomonadati</taxon>
        <taxon>Pseudomonadota</taxon>
        <taxon>Gammaproteobacteria</taxon>
        <taxon>Oceanospirillales</taxon>
        <taxon>Oceanospirillaceae</taxon>
        <taxon>Thalassolituus</taxon>
    </lineage>
</organism>
<gene>
    <name evidence="7" type="primary">ispD</name>
    <name evidence="8" type="ORF">TOL_3064</name>
</gene>
<keyword evidence="6 7" id="KW-0414">Isoprene biosynthesis</keyword>
<feature type="site" description="Positions MEP for the nucleophilic attack" evidence="7">
    <location>
        <position position="177"/>
    </location>
</feature>
<dbReference type="PANTHER" id="PTHR32125">
    <property type="entry name" value="2-C-METHYL-D-ERYTHRITOL 4-PHOSPHATE CYTIDYLYLTRANSFERASE, CHLOROPLASTIC"/>
    <property type="match status" value="1"/>
</dbReference>
<name>M5E7U4_9GAMM</name>
<dbReference type="HAMAP" id="MF_00108">
    <property type="entry name" value="IspD"/>
    <property type="match status" value="1"/>
</dbReference>
<accession>M5E7U4</accession>
<evidence type="ECO:0000313" key="9">
    <source>
        <dbReference type="Proteomes" id="UP000011866"/>
    </source>
</evidence>
<dbReference type="Pfam" id="PF01128">
    <property type="entry name" value="IspD"/>
    <property type="match status" value="1"/>
</dbReference>
<dbReference type="Gene3D" id="3.90.550.10">
    <property type="entry name" value="Spore Coat Polysaccharide Biosynthesis Protein SpsA, Chain A"/>
    <property type="match status" value="1"/>
</dbReference>
<dbReference type="PANTHER" id="PTHR32125:SF4">
    <property type="entry name" value="2-C-METHYL-D-ERYTHRITOL 4-PHOSPHATE CYTIDYLYLTRANSFERASE, CHLOROPLASTIC"/>
    <property type="match status" value="1"/>
</dbReference>
<feature type="site" description="Positions MEP for the nucleophilic attack" evidence="7">
    <location>
        <position position="233"/>
    </location>
</feature>
<dbReference type="InterPro" id="IPR034683">
    <property type="entry name" value="IspD/TarI"/>
</dbReference>
<evidence type="ECO:0000256" key="4">
    <source>
        <dbReference type="ARBA" id="ARBA00022679"/>
    </source>
</evidence>
<comment type="catalytic activity">
    <reaction evidence="1 7">
        <text>2-C-methyl-D-erythritol 4-phosphate + CTP + H(+) = 4-CDP-2-C-methyl-D-erythritol + diphosphate</text>
        <dbReference type="Rhea" id="RHEA:13429"/>
        <dbReference type="ChEBI" id="CHEBI:15378"/>
        <dbReference type="ChEBI" id="CHEBI:33019"/>
        <dbReference type="ChEBI" id="CHEBI:37563"/>
        <dbReference type="ChEBI" id="CHEBI:57823"/>
        <dbReference type="ChEBI" id="CHEBI:58262"/>
        <dbReference type="EC" id="2.7.7.60"/>
    </reaction>
</comment>
<comment type="function">
    <text evidence="7">Catalyzes the formation of 4-diphosphocytidyl-2-C-methyl-D-erythritol from CTP and 2-C-methyl-D-erythritol 4-phosphate (MEP).</text>
</comment>
<dbReference type="HOGENOM" id="CLU_061281_3_1_6"/>
<dbReference type="NCBIfam" id="TIGR00453">
    <property type="entry name" value="ispD"/>
    <property type="match status" value="1"/>
</dbReference>
<evidence type="ECO:0000256" key="1">
    <source>
        <dbReference type="ARBA" id="ARBA00001282"/>
    </source>
</evidence>
<evidence type="ECO:0000256" key="2">
    <source>
        <dbReference type="ARBA" id="ARBA00004787"/>
    </source>
</evidence>
<evidence type="ECO:0000256" key="6">
    <source>
        <dbReference type="ARBA" id="ARBA00023229"/>
    </source>
</evidence>
<dbReference type="SUPFAM" id="SSF53448">
    <property type="entry name" value="Nucleotide-diphospho-sugar transferases"/>
    <property type="match status" value="1"/>
</dbReference>
<keyword evidence="9" id="KW-1185">Reference proteome</keyword>
<proteinExistence type="inferred from homology"/>
<evidence type="ECO:0000313" key="8">
    <source>
        <dbReference type="EMBL" id="CCU73460.1"/>
    </source>
</evidence>
<dbReference type="PATRIC" id="fig|1298593.3.peg.2963"/>
<dbReference type="AlphaFoldDB" id="M5E7U4"/>
<dbReference type="InterPro" id="IPR050088">
    <property type="entry name" value="IspD/TarI_cytidylyltransf_bact"/>
</dbReference>
<dbReference type="STRING" id="187493.CN03_02860"/>
<keyword evidence="4 7" id="KW-0808">Transferase</keyword>
<dbReference type="CDD" id="cd02516">
    <property type="entry name" value="CDP-ME_synthetase"/>
    <property type="match status" value="1"/>
</dbReference>
<feature type="site" description="Transition state stabilizer" evidence="7">
    <location>
        <position position="41"/>
    </location>
</feature>